<keyword evidence="1" id="KW-1133">Transmembrane helix</keyword>
<dbReference type="SMART" id="SM00718">
    <property type="entry name" value="DM4_12"/>
    <property type="match status" value="1"/>
</dbReference>
<name>R4UM07_COPFO</name>
<feature type="transmembrane region" description="Helical" evidence="1">
    <location>
        <begin position="20"/>
        <end position="41"/>
    </location>
</feature>
<dbReference type="Pfam" id="PF07841">
    <property type="entry name" value="DM4_12"/>
    <property type="match status" value="1"/>
</dbReference>
<reference evidence="2" key="1">
    <citation type="submission" date="2013-02" db="EMBL/GenBank/DDBJ databases">
        <title>Immune-Related transcriptome of Coptotermes formosanus Shiraki workers: the defense mechanism.</title>
        <authorList>
            <person name="Hussain A."/>
            <person name="Li Y.F."/>
            <person name="Wen S.Y."/>
        </authorList>
    </citation>
    <scope>NUCLEOTIDE SEQUENCE</scope>
</reference>
<keyword evidence="1" id="KW-0812">Transmembrane</keyword>
<evidence type="ECO:0000256" key="1">
    <source>
        <dbReference type="SAM" id="Phobius"/>
    </source>
</evidence>
<dbReference type="PANTHER" id="PTHR21398">
    <property type="entry name" value="AGAP007094-PA"/>
    <property type="match status" value="1"/>
</dbReference>
<dbReference type="PANTHER" id="PTHR21398:SF7">
    <property type="entry name" value="LP19941P"/>
    <property type="match status" value="1"/>
</dbReference>
<proteinExistence type="evidence at transcript level"/>
<dbReference type="EMBL" id="KC632311">
    <property type="protein sequence ID" value="AGM32125.1"/>
    <property type="molecule type" value="mRNA"/>
</dbReference>
<evidence type="ECO:0000313" key="2">
    <source>
        <dbReference type="EMBL" id="AGM32125.1"/>
    </source>
</evidence>
<sequence>MGNSVACDVFIRYIVIMDNYQPLFLILCALIFFYATCQSVYEGENDKRVSRRRRYVVFPLGSTFSLAFSNRMSAVVGSNVFISGMNWAVAFDLPNHTLRNPRTNRVSPPLFRRQKRELYRRLETAMDSAGVDGRTCIKKALCEAAQRLKVRSNLWEEIMRVLFTLPLEEVDIYEPIEHHTYDAAHRRGLSKRNCLQFYRACTFSLIDMVIG</sequence>
<accession>R4UM07</accession>
<protein>
    <submittedName>
        <fullName evidence="2">Uncharacterized protein</fullName>
    </submittedName>
</protein>
<dbReference type="AlphaFoldDB" id="R4UM07"/>
<dbReference type="InterPro" id="IPR006631">
    <property type="entry name" value="DM4_12"/>
</dbReference>
<keyword evidence="1" id="KW-0472">Membrane</keyword>
<organism evidence="2">
    <name type="scientific">Coptotermes formosanus</name>
    <name type="common">Formosan subterranean termite</name>
    <dbReference type="NCBI Taxonomy" id="36987"/>
    <lineage>
        <taxon>Eukaryota</taxon>
        <taxon>Metazoa</taxon>
        <taxon>Ecdysozoa</taxon>
        <taxon>Arthropoda</taxon>
        <taxon>Hexapoda</taxon>
        <taxon>Insecta</taxon>
        <taxon>Pterygota</taxon>
        <taxon>Neoptera</taxon>
        <taxon>Polyneoptera</taxon>
        <taxon>Dictyoptera</taxon>
        <taxon>Blattodea</taxon>
        <taxon>Blattoidea</taxon>
        <taxon>Termitoidae</taxon>
        <taxon>Rhinotermitidae</taxon>
        <taxon>Coptotermes</taxon>
    </lineage>
</organism>